<dbReference type="InterPro" id="IPR002083">
    <property type="entry name" value="MATH/TRAF_dom"/>
</dbReference>
<evidence type="ECO:0000256" key="7">
    <source>
        <dbReference type="SAM" id="Coils"/>
    </source>
</evidence>
<dbReference type="Proteomes" id="UP001152798">
    <property type="component" value="Chromosome 1"/>
</dbReference>
<dbReference type="SMART" id="SM00061">
    <property type="entry name" value="MATH"/>
    <property type="match status" value="1"/>
</dbReference>
<keyword evidence="2" id="KW-0963">Cytoplasm</keyword>
<evidence type="ECO:0000313" key="10">
    <source>
        <dbReference type="EMBL" id="CAH1390880.1"/>
    </source>
</evidence>
<proteinExistence type="predicted"/>
<keyword evidence="5" id="KW-0862">Zinc</keyword>
<dbReference type="AlphaFoldDB" id="A0A9P0E6H2"/>
<feature type="domain" description="MATH" evidence="9">
    <location>
        <begin position="229"/>
        <end position="373"/>
    </location>
</feature>
<evidence type="ECO:0000259" key="8">
    <source>
        <dbReference type="PROSITE" id="PS50089"/>
    </source>
</evidence>
<dbReference type="GO" id="GO:0008270">
    <property type="term" value="F:zinc ion binding"/>
    <property type="evidence" value="ECO:0007669"/>
    <property type="project" value="UniProtKB-KW"/>
</dbReference>
<dbReference type="Gene3D" id="3.30.40.10">
    <property type="entry name" value="Zinc/RING finger domain, C3HC4 (zinc finger)"/>
    <property type="match status" value="1"/>
</dbReference>
<dbReference type="InterPro" id="IPR013083">
    <property type="entry name" value="Znf_RING/FYVE/PHD"/>
</dbReference>
<evidence type="ECO:0000256" key="2">
    <source>
        <dbReference type="ARBA" id="ARBA00022490"/>
    </source>
</evidence>
<dbReference type="SUPFAM" id="SSF57850">
    <property type="entry name" value="RING/U-box"/>
    <property type="match status" value="1"/>
</dbReference>
<dbReference type="EMBL" id="OV725077">
    <property type="protein sequence ID" value="CAH1390880.1"/>
    <property type="molecule type" value="Genomic_DNA"/>
</dbReference>
<dbReference type="InterPro" id="IPR017907">
    <property type="entry name" value="Znf_RING_CS"/>
</dbReference>
<dbReference type="Pfam" id="PF21355">
    <property type="entry name" value="TRAF-mep_MATH"/>
    <property type="match status" value="1"/>
</dbReference>
<dbReference type="Gene3D" id="2.60.210.10">
    <property type="entry name" value="Apoptosis, Tumor Necrosis Factor Receptor Associated Protein 2, Chain A"/>
    <property type="match status" value="1"/>
</dbReference>
<dbReference type="InterPro" id="IPR018957">
    <property type="entry name" value="Znf_C3HC4_RING-type"/>
</dbReference>
<dbReference type="PROSITE" id="PS50089">
    <property type="entry name" value="ZF_RING_2"/>
    <property type="match status" value="1"/>
</dbReference>
<dbReference type="GO" id="GO:0043122">
    <property type="term" value="P:regulation of canonical NF-kappaB signal transduction"/>
    <property type="evidence" value="ECO:0007669"/>
    <property type="project" value="TreeGrafter"/>
</dbReference>
<dbReference type="OrthoDB" id="6499288at2759"/>
<accession>A0A9P0E6H2</accession>
<dbReference type="SMART" id="SM00184">
    <property type="entry name" value="RING"/>
    <property type="match status" value="1"/>
</dbReference>
<dbReference type="InterPro" id="IPR049342">
    <property type="entry name" value="TRAF1-6_MATH_dom"/>
</dbReference>
<dbReference type="SUPFAM" id="SSF49599">
    <property type="entry name" value="TRAF domain-like"/>
    <property type="match status" value="1"/>
</dbReference>
<keyword evidence="7" id="KW-0175">Coiled coil</keyword>
<dbReference type="PANTHER" id="PTHR10131:SF152">
    <property type="entry name" value="TNF RECEPTOR-ASSOCIATED FACTOR 6"/>
    <property type="match status" value="1"/>
</dbReference>
<dbReference type="PROSITE" id="PS50144">
    <property type="entry name" value="MATH"/>
    <property type="match status" value="1"/>
</dbReference>
<comment type="subcellular location">
    <subcellularLocation>
        <location evidence="1">Cytoplasm</location>
    </subcellularLocation>
</comment>
<gene>
    <name evidence="10" type="ORF">NEZAVI_LOCUS2000</name>
</gene>
<evidence type="ECO:0000256" key="3">
    <source>
        <dbReference type="ARBA" id="ARBA00022723"/>
    </source>
</evidence>
<feature type="coiled-coil region" evidence="7">
    <location>
        <begin position="160"/>
        <end position="197"/>
    </location>
</feature>
<evidence type="ECO:0008006" key="12">
    <source>
        <dbReference type="Google" id="ProtNLM"/>
    </source>
</evidence>
<dbReference type="GO" id="GO:0031663">
    <property type="term" value="P:lipopolysaccharide-mediated signaling pathway"/>
    <property type="evidence" value="ECO:0007669"/>
    <property type="project" value="TreeGrafter"/>
</dbReference>
<name>A0A9P0E6H2_NEZVI</name>
<reference evidence="10" key="1">
    <citation type="submission" date="2022-01" db="EMBL/GenBank/DDBJ databases">
        <authorList>
            <person name="King R."/>
        </authorList>
    </citation>
    <scope>NUCLEOTIDE SEQUENCE</scope>
</reference>
<organism evidence="10 11">
    <name type="scientific">Nezara viridula</name>
    <name type="common">Southern green stink bug</name>
    <name type="synonym">Cimex viridulus</name>
    <dbReference type="NCBI Taxonomy" id="85310"/>
    <lineage>
        <taxon>Eukaryota</taxon>
        <taxon>Metazoa</taxon>
        <taxon>Ecdysozoa</taxon>
        <taxon>Arthropoda</taxon>
        <taxon>Hexapoda</taxon>
        <taxon>Insecta</taxon>
        <taxon>Pterygota</taxon>
        <taxon>Neoptera</taxon>
        <taxon>Paraneoptera</taxon>
        <taxon>Hemiptera</taxon>
        <taxon>Heteroptera</taxon>
        <taxon>Panheteroptera</taxon>
        <taxon>Pentatomomorpha</taxon>
        <taxon>Pentatomoidea</taxon>
        <taxon>Pentatomidae</taxon>
        <taxon>Pentatominae</taxon>
        <taxon>Nezara</taxon>
    </lineage>
</organism>
<keyword evidence="3" id="KW-0479">Metal-binding</keyword>
<keyword evidence="11" id="KW-1185">Reference proteome</keyword>
<evidence type="ECO:0000256" key="4">
    <source>
        <dbReference type="ARBA" id="ARBA00022771"/>
    </source>
</evidence>
<evidence type="ECO:0000256" key="1">
    <source>
        <dbReference type="ARBA" id="ARBA00004496"/>
    </source>
</evidence>
<keyword evidence="4 6" id="KW-0863">Zinc-finger</keyword>
<evidence type="ECO:0000256" key="6">
    <source>
        <dbReference type="PROSITE-ProRule" id="PRU00175"/>
    </source>
</evidence>
<dbReference type="PROSITE" id="PS00518">
    <property type="entry name" value="ZF_RING_1"/>
    <property type="match status" value="1"/>
</dbReference>
<evidence type="ECO:0000256" key="5">
    <source>
        <dbReference type="ARBA" id="ARBA00022833"/>
    </source>
</evidence>
<dbReference type="GO" id="GO:0005737">
    <property type="term" value="C:cytoplasm"/>
    <property type="evidence" value="ECO:0007669"/>
    <property type="project" value="UniProtKB-SubCell"/>
</dbReference>
<dbReference type="InterPro" id="IPR008974">
    <property type="entry name" value="TRAF-like"/>
</dbReference>
<dbReference type="InterPro" id="IPR001841">
    <property type="entry name" value="Znf_RING"/>
</dbReference>
<dbReference type="GO" id="GO:0061630">
    <property type="term" value="F:ubiquitin protein ligase activity"/>
    <property type="evidence" value="ECO:0007669"/>
    <property type="project" value="TreeGrafter"/>
</dbReference>
<sequence>MDPEENIVNGSSRFDNEKRISLLEPRFECPICLNCLKDPFLTKCGHRFCRDCILEWIRNKKREWCPVDQNKIQERDLFPDNYTRREITQQIVRCSFPNCETITPLLDLEKHLVESHENIKSNLNGDVVDDIAKKAESWEAPPKNQCTTQIQLITTLYERVVQLEQKQRESELQLEQKTRQEQKMKELILQLEHKTRDLELQLTNSRATISNMLIERDHFLSQLPLKICNGCHVWNVVNIKQKLLAMSKEPSEMYYSEGFYTSYLGYKFCARLNLSPNNPCYLSLLVHLMKSENDHILGWPFKGRISFTLIHPISQEHSLSEVMCTKSGLKAFERPVAAISPRAFGYTEFALIDDIINKGFINDDESVNIKIEINCV</sequence>
<dbReference type="PANTHER" id="PTHR10131">
    <property type="entry name" value="TNF RECEPTOR ASSOCIATED FACTOR"/>
    <property type="match status" value="1"/>
</dbReference>
<evidence type="ECO:0000313" key="11">
    <source>
        <dbReference type="Proteomes" id="UP001152798"/>
    </source>
</evidence>
<dbReference type="GO" id="GO:0045087">
    <property type="term" value="P:innate immune response"/>
    <property type="evidence" value="ECO:0007669"/>
    <property type="project" value="TreeGrafter"/>
</dbReference>
<feature type="domain" description="RING-type" evidence="8">
    <location>
        <begin position="29"/>
        <end position="69"/>
    </location>
</feature>
<protein>
    <recommendedName>
        <fullName evidence="12">TNF receptor-associated factor 6</fullName>
    </recommendedName>
</protein>
<dbReference type="Pfam" id="PF00097">
    <property type="entry name" value="zf-C3HC4"/>
    <property type="match status" value="1"/>
</dbReference>
<evidence type="ECO:0000259" key="9">
    <source>
        <dbReference type="PROSITE" id="PS50144"/>
    </source>
</evidence>